<feature type="repeat" description="TPR" evidence="4">
    <location>
        <begin position="1131"/>
        <end position="1164"/>
    </location>
</feature>
<dbReference type="InterPro" id="IPR001031">
    <property type="entry name" value="Thioesterase"/>
</dbReference>
<dbReference type="PANTHER" id="PTHR45527:SF1">
    <property type="entry name" value="FATTY ACID SYNTHASE"/>
    <property type="match status" value="1"/>
</dbReference>
<dbReference type="PROSITE" id="PS00012">
    <property type="entry name" value="PHOSPHOPANTETHEINE"/>
    <property type="match status" value="1"/>
</dbReference>
<dbReference type="SUPFAM" id="SSF48452">
    <property type="entry name" value="TPR-like"/>
    <property type="match status" value="2"/>
</dbReference>
<evidence type="ECO:0000256" key="3">
    <source>
        <dbReference type="ARBA" id="ARBA00022553"/>
    </source>
</evidence>
<dbReference type="Gene3D" id="3.40.50.1820">
    <property type="entry name" value="alpha/beta hydrolase"/>
    <property type="match status" value="1"/>
</dbReference>
<dbReference type="GO" id="GO:0008610">
    <property type="term" value="P:lipid biosynthetic process"/>
    <property type="evidence" value="ECO:0007669"/>
    <property type="project" value="UniProtKB-ARBA"/>
</dbReference>
<keyword evidence="4" id="KW-0802">TPR repeat</keyword>
<dbReference type="InterPro" id="IPR036736">
    <property type="entry name" value="ACP-like_sf"/>
</dbReference>
<dbReference type="InterPro" id="IPR023213">
    <property type="entry name" value="CAT-like_dom_sf"/>
</dbReference>
<evidence type="ECO:0000259" key="6">
    <source>
        <dbReference type="PROSITE" id="PS50075"/>
    </source>
</evidence>
<protein>
    <submittedName>
        <fullName evidence="7">Condensation domain-containing protein</fullName>
    </submittedName>
</protein>
<dbReference type="GO" id="GO:0031177">
    <property type="term" value="F:phosphopantetheine binding"/>
    <property type="evidence" value="ECO:0007669"/>
    <property type="project" value="InterPro"/>
</dbReference>
<feature type="repeat" description="TPR" evidence="4">
    <location>
        <begin position="1062"/>
        <end position="1095"/>
    </location>
</feature>
<dbReference type="Pfam" id="PF00550">
    <property type="entry name" value="PP-binding"/>
    <property type="match status" value="1"/>
</dbReference>
<dbReference type="PANTHER" id="PTHR45527">
    <property type="entry name" value="NONRIBOSOMAL PEPTIDE SYNTHETASE"/>
    <property type="match status" value="1"/>
</dbReference>
<dbReference type="Gene3D" id="1.10.1200.10">
    <property type="entry name" value="ACP-like"/>
    <property type="match status" value="1"/>
</dbReference>
<dbReference type="InterPro" id="IPR011990">
    <property type="entry name" value="TPR-like_helical_dom_sf"/>
</dbReference>
<dbReference type="Gene3D" id="3.30.559.30">
    <property type="entry name" value="Nonribosomal peptide synthetase, condensation domain"/>
    <property type="match status" value="1"/>
</dbReference>
<organism evidence="7 8">
    <name type="scientific">Moorena producens (strain JHB)</name>
    <dbReference type="NCBI Taxonomy" id="1454205"/>
    <lineage>
        <taxon>Bacteria</taxon>
        <taxon>Bacillati</taxon>
        <taxon>Cyanobacteriota</taxon>
        <taxon>Cyanophyceae</taxon>
        <taxon>Coleofasciculales</taxon>
        <taxon>Coleofasciculaceae</taxon>
        <taxon>Moorena</taxon>
    </lineage>
</organism>
<dbReference type="GO" id="GO:0044550">
    <property type="term" value="P:secondary metabolite biosynthetic process"/>
    <property type="evidence" value="ECO:0007669"/>
    <property type="project" value="TreeGrafter"/>
</dbReference>
<evidence type="ECO:0000256" key="5">
    <source>
        <dbReference type="SAM" id="MobiDB-lite"/>
    </source>
</evidence>
<dbReference type="InterPro" id="IPR009081">
    <property type="entry name" value="PP-bd_ACP"/>
</dbReference>
<dbReference type="Pfam" id="PF13414">
    <property type="entry name" value="TPR_11"/>
    <property type="match status" value="3"/>
</dbReference>
<dbReference type="Pfam" id="PF00975">
    <property type="entry name" value="Thioesterase"/>
    <property type="match status" value="1"/>
</dbReference>
<gene>
    <name evidence="7" type="ORF">BJP36_10520</name>
</gene>
<dbReference type="GO" id="GO:0072330">
    <property type="term" value="P:monocarboxylic acid biosynthetic process"/>
    <property type="evidence" value="ECO:0007669"/>
    <property type="project" value="UniProtKB-ARBA"/>
</dbReference>
<dbReference type="InterPro" id="IPR025110">
    <property type="entry name" value="AMP-bd_C"/>
</dbReference>
<feature type="domain" description="Carrier" evidence="6">
    <location>
        <begin position="602"/>
        <end position="678"/>
    </location>
</feature>
<dbReference type="PROSITE" id="PS50005">
    <property type="entry name" value="TPR"/>
    <property type="match status" value="9"/>
</dbReference>
<dbReference type="Gene3D" id="3.30.300.30">
    <property type="match status" value="1"/>
</dbReference>
<dbReference type="SUPFAM" id="SSF47336">
    <property type="entry name" value="ACP-like"/>
    <property type="match status" value="1"/>
</dbReference>
<dbReference type="FunFam" id="3.30.559.10:FF:000012">
    <property type="entry name" value="Non-ribosomal peptide synthetase"/>
    <property type="match status" value="1"/>
</dbReference>
<feature type="repeat" description="TPR" evidence="4">
    <location>
        <begin position="1302"/>
        <end position="1335"/>
    </location>
</feature>
<feature type="repeat" description="TPR" evidence="4">
    <location>
        <begin position="1268"/>
        <end position="1301"/>
    </location>
</feature>
<dbReference type="GO" id="GO:0043041">
    <property type="term" value="P:amino acid activation for nonribosomal peptide biosynthetic process"/>
    <property type="evidence" value="ECO:0007669"/>
    <property type="project" value="TreeGrafter"/>
</dbReference>
<dbReference type="InterPro" id="IPR020806">
    <property type="entry name" value="PKS_PP-bd"/>
</dbReference>
<sequence>MASSTPKESSVNPSSQTESESLVSDFWKSVKTNIKLKHQAPPIKPVQRNGNLPLSFAQERLWYLDQLQPGNSFHNMRIALRLQGVLNIEALEQSLREIVCRHEILRTTFTAVDGKPIQVISPNISPNTVLELPVVDLQKLPKTERETETQRLATEEAEKPFDLAQGPLWRCKLLRLSAEEHVLISTIHHIIFDGWSNAVFWREMVALYEAFVTGKPSPLPKLLIQYADFAQSQRQWLQGQVLESQLDYWKQQLRGNVPQLELPIDYPKPTVPTHQGRLQYLALSKHLTKALKTLSHQEGVSLFVTLLAAFKTLLYRYTGQEDMIVCSPVASRNRVQTKKLIGYFNNIVVVRTGLGGNPSFREVIGRVSQVTLGATQHQDLPFQKLADLVPIPLSRGMFALQNTPSQPEQMADITVSLLPSDRQMADFDLFLSMKERGGQLQGRLQYKTDLFEAATITQMLENFQALLESVIANPDRHLEELPSFGKANPIDAVGSSSAIAIEPGEIETVLAQHPDVEESLVTIQEDPPGEKCLIVYVVPNQKQVPSLKELRRFLKQKLPNYRVPSRFVPLEAMPLTPDGNVDYTALPAPHLIRQTPEQAYVAPRTPIEQKLAEIWAKVLWRDQDVGIHDNFFDLGGHSLLSMRLVAEIEEAFQKRLPLASLSQLGTIAELASFLEQAAESTPTPSVLPLISPPSSPFPELSPEIYRKLLAYNAGRKGQRAAPNSLIVAMNTSGTKQPLFWCSGRFQLVVQLAEYLGEDQPTYAMNSGQSAMEYTNDNIKALAAHYVREILTIQPSGSYLLGGYCSGGTIAFEIAQQLLSQGKTITLLCLLEKFIPQLYPGRVALFFGRESEFNPYKSFQNLELGWRKFYQGGLSIDLLSGAHTQFWYQPHIHVFIPKLQAAIENAQREETLQTAIENPQTEETGQIFSEKAYRAEFVAQQSLVASAGETISIPITVKNISPVTWLSTHKSAIRLGNHWLDQTTEVIQWSDGRVDLPSDLPPGEEIELSLQVTTPVKSGHYWLELDLVEEGITWFKDFGSQTTTVEVSVNPEQETITLEQDNPEVYRCRGHWEFEKGDVDRAIINYQKALQLDPSGPVEVYQNLGDALSQQKQFPLAITAYTKALQLQPDNGHVYFRLGNAQLEEKELDSAIASYQKAIELAPASAWIHQNLGKALHKQGQLESAIANYTKAIKLQPDMPELYVQLSSVQLRLGQIESAIANYKEAIRLLNPGNLWVYCQLGKAYLRGGDRKAAITCYQKVIEIDPSYAEAYRHLGNALTHFGELESAIAYYQKAIELQPDNPNVYHMLGNAQLKKGDLGNAIASYQKVIELNPKQFRAYTNLGHLFNKLGQLDQAYAAYTKAIQLQPKSRVVARSLENLRRKKGGM</sequence>
<dbReference type="InterPro" id="IPR006162">
    <property type="entry name" value="Ppantetheine_attach_site"/>
</dbReference>
<feature type="repeat" description="TPR" evidence="4">
    <location>
        <begin position="1097"/>
        <end position="1130"/>
    </location>
</feature>
<dbReference type="SMART" id="SM00823">
    <property type="entry name" value="PKS_PP"/>
    <property type="match status" value="1"/>
</dbReference>
<feature type="repeat" description="TPR" evidence="4">
    <location>
        <begin position="1165"/>
        <end position="1198"/>
    </location>
</feature>
<dbReference type="InterPro" id="IPR029058">
    <property type="entry name" value="AB_hydrolase_fold"/>
</dbReference>
<dbReference type="EMBL" id="CP017708">
    <property type="protein sequence ID" value="AOY80290.1"/>
    <property type="molecule type" value="Genomic_DNA"/>
</dbReference>
<accession>A0A1D9FYP1</accession>
<dbReference type="InterPro" id="IPR045851">
    <property type="entry name" value="AMP-bd_C_sf"/>
</dbReference>
<dbReference type="SUPFAM" id="SSF56801">
    <property type="entry name" value="Acetyl-CoA synthetase-like"/>
    <property type="match status" value="1"/>
</dbReference>
<dbReference type="InterPro" id="IPR013783">
    <property type="entry name" value="Ig-like_fold"/>
</dbReference>
<dbReference type="InterPro" id="IPR019734">
    <property type="entry name" value="TPR_rpt"/>
</dbReference>
<dbReference type="Pfam" id="PF13193">
    <property type="entry name" value="AMP-binding_C"/>
    <property type="match status" value="1"/>
</dbReference>
<dbReference type="FunFam" id="1.10.1200.10:FF:000016">
    <property type="entry name" value="Non-ribosomal peptide synthase"/>
    <property type="match status" value="1"/>
</dbReference>
<keyword evidence="3" id="KW-0597">Phosphoprotein</keyword>
<evidence type="ECO:0000313" key="7">
    <source>
        <dbReference type="EMBL" id="AOY80290.1"/>
    </source>
</evidence>
<dbReference type="PROSITE" id="PS50075">
    <property type="entry name" value="CARRIER"/>
    <property type="match status" value="1"/>
</dbReference>
<feature type="region of interest" description="Disordered" evidence="5">
    <location>
        <begin position="1"/>
        <end position="21"/>
    </location>
</feature>
<dbReference type="SUPFAM" id="SSF53474">
    <property type="entry name" value="alpha/beta-Hydrolases"/>
    <property type="match status" value="1"/>
</dbReference>
<evidence type="ECO:0000256" key="4">
    <source>
        <dbReference type="PROSITE-ProRule" id="PRU00339"/>
    </source>
</evidence>
<dbReference type="Pfam" id="PF13181">
    <property type="entry name" value="TPR_8"/>
    <property type="match status" value="1"/>
</dbReference>
<dbReference type="Pfam" id="PF00668">
    <property type="entry name" value="Condensation"/>
    <property type="match status" value="1"/>
</dbReference>
<dbReference type="SUPFAM" id="SSF52777">
    <property type="entry name" value="CoA-dependent acyltransferases"/>
    <property type="match status" value="2"/>
</dbReference>
<dbReference type="GO" id="GO:0005829">
    <property type="term" value="C:cytosol"/>
    <property type="evidence" value="ECO:0007669"/>
    <property type="project" value="TreeGrafter"/>
</dbReference>
<dbReference type="Proteomes" id="UP000176944">
    <property type="component" value="Chromosome"/>
</dbReference>
<dbReference type="InterPro" id="IPR001242">
    <property type="entry name" value="Condensation_dom"/>
</dbReference>
<comment type="cofactor">
    <cofactor evidence="1">
        <name>pantetheine 4'-phosphate</name>
        <dbReference type="ChEBI" id="CHEBI:47942"/>
    </cofactor>
</comment>
<evidence type="ECO:0000313" key="8">
    <source>
        <dbReference type="Proteomes" id="UP000176944"/>
    </source>
</evidence>
<name>A0A1D9FYP1_MOOP1</name>
<evidence type="ECO:0000256" key="1">
    <source>
        <dbReference type="ARBA" id="ARBA00001957"/>
    </source>
</evidence>
<feature type="repeat" description="TPR" evidence="4">
    <location>
        <begin position="1234"/>
        <end position="1267"/>
    </location>
</feature>
<proteinExistence type="predicted"/>
<keyword evidence="2" id="KW-0596">Phosphopantetheine</keyword>
<reference evidence="8" key="1">
    <citation type="submission" date="2016-10" db="EMBL/GenBank/DDBJ databases">
        <title>Comparative genomics uncovers the prolific and rare metabolic potential of the cyanobacterial genus Moorea.</title>
        <authorList>
            <person name="Leao T."/>
            <person name="Castelao G."/>
            <person name="Korobeynikov A."/>
            <person name="Monroe E.A."/>
            <person name="Podell S."/>
            <person name="Glukhov E."/>
            <person name="Allen E."/>
            <person name="Gerwick W.H."/>
            <person name="Gerwick L."/>
        </authorList>
    </citation>
    <scope>NUCLEOTIDE SEQUENCE [LARGE SCALE GENOMIC DNA]</scope>
    <source>
        <strain evidence="8">JHB</strain>
    </source>
</reference>
<dbReference type="SMART" id="SM00028">
    <property type="entry name" value="TPR"/>
    <property type="match status" value="9"/>
</dbReference>
<dbReference type="PROSITE" id="PS50293">
    <property type="entry name" value="TPR_REGION"/>
    <property type="match status" value="6"/>
</dbReference>
<dbReference type="CDD" id="cd19531">
    <property type="entry name" value="LCL_NRPS-like"/>
    <property type="match status" value="1"/>
</dbReference>
<dbReference type="Pfam" id="PF13432">
    <property type="entry name" value="TPR_16"/>
    <property type="match status" value="1"/>
</dbReference>
<evidence type="ECO:0000256" key="2">
    <source>
        <dbReference type="ARBA" id="ARBA00022450"/>
    </source>
</evidence>
<dbReference type="Gene3D" id="3.30.559.10">
    <property type="entry name" value="Chloramphenicol acetyltransferase-like domain"/>
    <property type="match status" value="1"/>
</dbReference>
<feature type="repeat" description="TPR" evidence="4">
    <location>
        <begin position="1199"/>
        <end position="1232"/>
    </location>
</feature>
<dbReference type="Gene3D" id="2.60.40.10">
    <property type="entry name" value="Immunoglobulins"/>
    <property type="match status" value="1"/>
</dbReference>
<dbReference type="GO" id="GO:0003824">
    <property type="term" value="F:catalytic activity"/>
    <property type="evidence" value="ECO:0007669"/>
    <property type="project" value="InterPro"/>
</dbReference>
<dbReference type="Gene3D" id="1.25.40.10">
    <property type="entry name" value="Tetratricopeptide repeat domain"/>
    <property type="match status" value="4"/>
</dbReference>
<feature type="repeat" description="TPR" evidence="4">
    <location>
        <begin position="1336"/>
        <end position="1369"/>
    </location>
</feature>